<proteinExistence type="predicted"/>
<dbReference type="eggNOG" id="ENOG502TN51">
    <property type="taxonomic scope" value="Eukaryota"/>
</dbReference>
<keyword evidence="3" id="KW-1185">Reference proteome</keyword>
<organism evidence="2 3">
    <name type="scientific">Theileria equi strain WA</name>
    <dbReference type="NCBI Taxonomy" id="1537102"/>
    <lineage>
        <taxon>Eukaryota</taxon>
        <taxon>Sar</taxon>
        <taxon>Alveolata</taxon>
        <taxon>Apicomplexa</taxon>
        <taxon>Aconoidasida</taxon>
        <taxon>Piroplasmida</taxon>
        <taxon>Theileriidae</taxon>
        <taxon>Theileria</taxon>
    </lineage>
</organism>
<dbReference type="VEuPathDB" id="PiroplasmaDB:BEWA_039990"/>
<dbReference type="KEGG" id="beq:BEWA_039990"/>
<accession>L1LF29</accession>
<dbReference type="EMBL" id="ACOU01000002">
    <property type="protein sequence ID" value="EKX73961.1"/>
    <property type="molecule type" value="Genomic_DNA"/>
</dbReference>
<protein>
    <submittedName>
        <fullName evidence="2">Uncharacterized protein</fullName>
    </submittedName>
</protein>
<evidence type="ECO:0000313" key="3">
    <source>
        <dbReference type="Proteomes" id="UP000031512"/>
    </source>
</evidence>
<sequence length="1900" mass="212883">MSKASVKGQNALEEKCSGLTESFKAMISELSRGSQMKQKYLKAISDVEEFSKTCRTDKDVEHGKLESNAESPENVAEQNEQYLLKANQTSSTPYNGIKSSYENSKFPFKVCIVAILEGVEHCKSKGKTLLPLISAIQHLLCISDLLLEGDVEDKGVHLMLGDLFKAFEIISSSSVESVLLRLVQTILQLCSQNSQILHFGDLIIHAFHIFDSLLPQSKVETVVKCGLRQLVSCIAAQNVIGCIMAPNKLRNEDVILKLVKILCETVNNLDMMIALPKVTKSGYGLFKRDKDSQQGKILRSNTHDSAKMEALQNSAKTDDKGAGRVLENSKDLVLHNFDGKFAFDMLLILIDSLPSGTLVTACSLQSALNTDILPCINRLFSNGNPQDASTLLIKVLVGHIYYAESHKSCEIGVQISLEPFEEFIYKGIESLTNDKEAVSDKQTSKAWMNCFKQLLGSPEFVYASMCSNLIHKEILEAITKFQDREAESIQYRVNLSIAPETNNSMPVEPWHKKYTCQISHLLRPLPLFSIEVNADSCALDINNMHKDFSIENVYLQCVYNYISTLYTVTLNCLRDTVYYVPYKILYMDGSGIKCSTNMDFRSDVETIIGIIKGFKKYDRAVFTCLQSLLVVCKLKGLDRAYEECINLIIGKSLENIKSGVGYDPNFPLNSTMCMCSIVVNFSGILTQEAWFLILEKLFRILYENDPESGELVMYGKSTDSPKNSLVDKRQMSDSKSSQKLNDKGKVENMKMGGSVQYFTRKFVPIIWSIFKSKVEAFDSETLSKFLIASGLLTIHRIHENIITGNFSDEQPNGDVDARDEHGDYETFMEPVSHFVQDWEDLYIQISGGSTRYNGTHFERYLNYIFSQPLPFWCSPREKLRYHKFLIKAYIACTENVPFTSYKMVTMLNSMILYSCFASHEAMPGLEVVTSYIAKKTCSLMTQVCISDKHSEDSIEALVFLLYQLSIECKFGSLNRQENFVGITLEQILSGLYSLVLSVFNILERSDRMLEILHTLTEICAVNSGDEEQSKETSGYCGNIDVLIDIFASLVENSLDYLNEKACEKFAKCLHMLASAIFSDNVIFRIIGLMVNFADHIMKLIPDGVDSDEIVNGTNRALLCTTLAIFRVACLSSNVSKKNCAIKSLALFIQTHLHSFDKGLWDYTCKDVLYCISEELRDRVDLEVRKYAASEAGSAPADVSVHNTVSALSETQSLLLACKEFSGAMVGSSRLYCAVDVLNSLLRGIGSSVNAILNIKSSIVDLKQPFSTLSTILIEYRGLQSVWNTGLHLLDRLQSEETKHGIYLVLCAVLTDPNAEMGQTEEIVRVCLGKDLVLPSPRSTDEELLPFVVPPWFYEHNDYDCRVLELPEYVYQGSQVKIVSSMASVLKIELRDKIANSVGILQDMQLLQLVSMNYVPNILTHQGVYIQSTDGNVDIKGTLSDSSTMENITAYLKEPPLFKVALGNTQFTPIFSCMKSIKEASSLVSLVNCLVCKLLRREIEDLAMSLQFLDYIANTFHELVLKFVQECVDGGKDGCKCSNMNNSTPRGNQGAVEIKVSPRGLDLEDEGEQVISARSESFGMYTCVTIDITKKSSYTVNVEYIDDIISNIMSLQDDAADTTTSTMFRNGILVSAPIILDALVKFTECNPHTEIYIISYQCALDIAKCAYVGAFFDMHINGFANRESLMNYWCALRDSLLFYRKSAPLESSGINFTTLLHSIAIEFVTSLVISPFSIAPHFASLTFVDILDSYVTSKSPILCRIALQRLSDAATCPQVYDGTECKRVDEEDIENYYTLYYRLSYVKSAFFLLFKHLKSFMKGTDVEKLAAMQIAETIVTPPTKALFNKQEMEQHKLLECNQKPMLYLLHDDILDGLNGSERVSQASKKLLNLLLKSLGVAKFDK</sequence>
<name>L1LF29_THEEQ</name>
<dbReference type="GeneID" id="15807409"/>
<evidence type="ECO:0000313" key="2">
    <source>
        <dbReference type="EMBL" id="EKX73961.1"/>
    </source>
</evidence>
<dbReference type="RefSeq" id="XP_004833413.1">
    <property type="nucleotide sequence ID" value="XM_004833356.1"/>
</dbReference>
<gene>
    <name evidence="2" type="ORF">BEWA_039990</name>
</gene>
<comment type="caution">
    <text evidence="2">The sequence shown here is derived from an EMBL/GenBank/DDBJ whole genome shotgun (WGS) entry which is preliminary data.</text>
</comment>
<reference evidence="2 3" key="1">
    <citation type="journal article" date="2012" name="BMC Genomics">
        <title>Comparative genomic analysis and phylogenetic position of Theileria equi.</title>
        <authorList>
            <person name="Kappmeyer L.S."/>
            <person name="Thiagarajan M."/>
            <person name="Herndon D.R."/>
            <person name="Ramsay J.D."/>
            <person name="Caler E."/>
            <person name="Djikeng A."/>
            <person name="Gillespie J.J."/>
            <person name="Lau A.O."/>
            <person name="Roalson E.H."/>
            <person name="Silva J.C."/>
            <person name="Silva M.G."/>
            <person name="Suarez C.E."/>
            <person name="Ueti M.W."/>
            <person name="Nene V.M."/>
            <person name="Mealey R.H."/>
            <person name="Knowles D.P."/>
            <person name="Brayton K.A."/>
        </authorList>
    </citation>
    <scope>NUCLEOTIDE SEQUENCE [LARGE SCALE GENOMIC DNA]</scope>
    <source>
        <strain evidence="2 3">WA</strain>
    </source>
</reference>
<dbReference type="OrthoDB" id="363976at2759"/>
<dbReference type="Proteomes" id="UP000031512">
    <property type="component" value="Unassembled WGS sequence"/>
</dbReference>
<feature type="region of interest" description="Disordered" evidence="1">
    <location>
        <begin position="713"/>
        <end position="743"/>
    </location>
</feature>
<evidence type="ECO:0000256" key="1">
    <source>
        <dbReference type="SAM" id="MobiDB-lite"/>
    </source>
</evidence>